<dbReference type="Proteomes" id="UP000759537">
    <property type="component" value="Unassembled WGS sequence"/>
</dbReference>
<organism evidence="3 4">
    <name type="scientific">Russula ochroleuca</name>
    <dbReference type="NCBI Taxonomy" id="152965"/>
    <lineage>
        <taxon>Eukaryota</taxon>
        <taxon>Fungi</taxon>
        <taxon>Dikarya</taxon>
        <taxon>Basidiomycota</taxon>
        <taxon>Agaricomycotina</taxon>
        <taxon>Agaricomycetes</taxon>
        <taxon>Russulales</taxon>
        <taxon>Russulaceae</taxon>
        <taxon>Russula</taxon>
    </lineage>
</organism>
<accession>A0A9P5N610</accession>
<dbReference type="InterPro" id="IPR003323">
    <property type="entry name" value="OTU_dom"/>
</dbReference>
<dbReference type="OrthoDB" id="415023at2759"/>
<proteinExistence type="predicted"/>
<feature type="compositionally biased region" description="Pro residues" evidence="1">
    <location>
        <begin position="422"/>
        <end position="438"/>
    </location>
</feature>
<feature type="compositionally biased region" description="Basic and acidic residues" evidence="1">
    <location>
        <begin position="163"/>
        <end position="179"/>
    </location>
</feature>
<dbReference type="InterPro" id="IPR038765">
    <property type="entry name" value="Papain-like_cys_pep_sf"/>
</dbReference>
<feature type="region of interest" description="Disordered" evidence="1">
    <location>
        <begin position="378"/>
        <end position="480"/>
    </location>
</feature>
<feature type="compositionally biased region" description="Low complexity" evidence="1">
    <location>
        <begin position="305"/>
        <end position="320"/>
    </location>
</feature>
<evidence type="ECO:0000256" key="1">
    <source>
        <dbReference type="SAM" id="MobiDB-lite"/>
    </source>
</evidence>
<feature type="region of interest" description="Disordered" evidence="1">
    <location>
        <begin position="153"/>
        <end position="191"/>
    </location>
</feature>
<dbReference type="CDD" id="cd22756">
    <property type="entry name" value="OTU_OTUD3-like"/>
    <property type="match status" value="1"/>
</dbReference>
<dbReference type="InterPro" id="IPR050704">
    <property type="entry name" value="Peptidase_C85-like"/>
</dbReference>
<comment type="caution">
    <text evidence="3">The sequence shown here is derived from an EMBL/GenBank/DDBJ whole genome shotgun (WGS) entry which is preliminary data.</text>
</comment>
<dbReference type="EMBL" id="WHVB01000001">
    <property type="protein sequence ID" value="KAF8487302.1"/>
    <property type="molecule type" value="Genomic_DNA"/>
</dbReference>
<dbReference type="SUPFAM" id="SSF54001">
    <property type="entry name" value="Cysteine proteinases"/>
    <property type="match status" value="1"/>
</dbReference>
<feature type="domain" description="OTU" evidence="2">
    <location>
        <begin position="43"/>
        <end position="151"/>
    </location>
</feature>
<feature type="compositionally biased region" description="Low complexity" evidence="1">
    <location>
        <begin position="237"/>
        <end position="248"/>
    </location>
</feature>
<sequence length="505" mass="54609">MVTDGANVLSVRSRTTRSSKGKLLSDPETNTRQLREQLRQLGLYAADTTGDGNCLFRALSDQLYGTESRHLQIRKDICDWIQSHSIRYAPFVDDERGLDVHLSLMRQPATYGGHLELSAFAHMKKCNVKVIQPGLVYLIEWAAGWDAVAAAVGKETPTSSRAARRESRRTEREKARADKAAMYNDDDDDQDTETATVYVAYHDWEHFSSIRNLRGPHSGLPNVSELSADSVQHDLPSAPKSSSKPTSRARVRAGSASTPKFLPVPVSGPKPLSRPRRSSRAQRQSASSSTVVPAVAPPPTPADIPLPSSRSVSPPTLSSLQPGLYPHELEYRRSPKRSFDESSGSSEVSVTSTSAVKRTRRGTVRGLLVVPRDEDADMDADIDVDGDNGNGHRNADADIDADADDADTPALSETASLSPISSPSPSPSPPPVSTPPPRRLTKRERKAAGLPRQRGGAGKIVIPGGRFRAGDAPAGGVGSRVDAEGEWVRNGTGRVDVRGFRELRI</sequence>
<dbReference type="Pfam" id="PF02338">
    <property type="entry name" value="OTU"/>
    <property type="match status" value="1"/>
</dbReference>
<feature type="compositionally biased region" description="Low complexity" evidence="1">
    <location>
        <begin position="281"/>
        <end position="294"/>
    </location>
</feature>
<feature type="compositionally biased region" description="Acidic residues" evidence="1">
    <location>
        <begin position="397"/>
        <end position="407"/>
    </location>
</feature>
<dbReference type="GO" id="GO:0004843">
    <property type="term" value="F:cysteine-type deubiquitinase activity"/>
    <property type="evidence" value="ECO:0007669"/>
    <property type="project" value="TreeGrafter"/>
</dbReference>
<dbReference type="PANTHER" id="PTHR12419:SF7">
    <property type="entry name" value="OTU DOMAIN-CONTAINING PROTEIN 3"/>
    <property type="match status" value="1"/>
</dbReference>
<feature type="compositionally biased region" description="Basic and acidic residues" evidence="1">
    <location>
        <begin position="327"/>
        <end position="340"/>
    </location>
</feature>
<name>A0A9P5N610_9AGAM</name>
<keyword evidence="4" id="KW-1185">Reference proteome</keyword>
<evidence type="ECO:0000313" key="3">
    <source>
        <dbReference type="EMBL" id="KAF8487302.1"/>
    </source>
</evidence>
<feature type="compositionally biased region" description="Low complexity" evidence="1">
    <location>
        <begin position="341"/>
        <end position="354"/>
    </location>
</feature>
<gene>
    <name evidence="3" type="ORF">DFH94DRAFT_791215</name>
</gene>
<dbReference type="PANTHER" id="PTHR12419">
    <property type="entry name" value="OTU DOMAIN CONTAINING PROTEIN"/>
    <property type="match status" value="1"/>
</dbReference>
<dbReference type="GO" id="GO:0016579">
    <property type="term" value="P:protein deubiquitination"/>
    <property type="evidence" value="ECO:0007669"/>
    <property type="project" value="TreeGrafter"/>
</dbReference>
<feature type="region of interest" description="Disordered" evidence="1">
    <location>
        <begin position="232"/>
        <end position="357"/>
    </location>
</feature>
<dbReference type="Gene3D" id="3.90.70.80">
    <property type="match status" value="1"/>
</dbReference>
<evidence type="ECO:0000259" key="2">
    <source>
        <dbReference type="PROSITE" id="PS50802"/>
    </source>
</evidence>
<evidence type="ECO:0000313" key="4">
    <source>
        <dbReference type="Proteomes" id="UP000759537"/>
    </source>
</evidence>
<feature type="region of interest" description="Disordered" evidence="1">
    <location>
        <begin position="1"/>
        <end position="29"/>
    </location>
</feature>
<dbReference type="PROSITE" id="PS50802">
    <property type="entry name" value="OTU"/>
    <property type="match status" value="1"/>
</dbReference>
<feature type="compositionally biased region" description="Pro residues" evidence="1">
    <location>
        <begin position="295"/>
        <end position="304"/>
    </location>
</feature>
<reference evidence="3" key="1">
    <citation type="submission" date="2019-10" db="EMBL/GenBank/DDBJ databases">
        <authorList>
            <consortium name="DOE Joint Genome Institute"/>
            <person name="Kuo A."/>
            <person name="Miyauchi S."/>
            <person name="Kiss E."/>
            <person name="Drula E."/>
            <person name="Kohler A."/>
            <person name="Sanchez-Garcia M."/>
            <person name="Andreopoulos B."/>
            <person name="Barry K.W."/>
            <person name="Bonito G."/>
            <person name="Buee M."/>
            <person name="Carver A."/>
            <person name="Chen C."/>
            <person name="Cichocki N."/>
            <person name="Clum A."/>
            <person name="Culley D."/>
            <person name="Crous P.W."/>
            <person name="Fauchery L."/>
            <person name="Girlanda M."/>
            <person name="Hayes R."/>
            <person name="Keri Z."/>
            <person name="LaButti K."/>
            <person name="Lipzen A."/>
            <person name="Lombard V."/>
            <person name="Magnuson J."/>
            <person name="Maillard F."/>
            <person name="Morin E."/>
            <person name="Murat C."/>
            <person name="Nolan M."/>
            <person name="Ohm R."/>
            <person name="Pangilinan J."/>
            <person name="Pereira M."/>
            <person name="Perotto S."/>
            <person name="Peter M."/>
            <person name="Riley R."/>
            <person name="Sitrit Y."/>
            <person name="Stielow B."/>
            <person name="Szollosi G."/>
            <person name="Zifcakova L."/>
            <person name="Stursova M."/>
            <person name="Spatafora J.W."/>
            <person name="Tedersoo L."/>
            <person name="Vaario L.-M."/>
            <person name="Yamada A."/>
            <person name="Yan M."/>
            <person name="Wang P."/>
            <person name="Xu J."/>
            <person name="Bruns T."/>
            <person name="Baldrian P."/>
            <person name="Vilgalys R."/>
            <person name="Henrissat B."/>
            <person name="Grigoriev I.V."/>
            <person name="Hibbett D."/>
            <person name="Nagy L.G."/>
            <person name="Martin F.M."/>
        </authorList>
    </citation>
    <scope>NUCLEOTIDE SEQUENCE</scope>
    <source>
        <strain evidence="3">Prilba</strain>
    </source>
</reference>
<dbReference type="AlphaFoldDB" id="A0A9P5N610"/>
<protein>
    <recommendedName>
        <fullName evidence="2">OTU domain-containing protein</fullName>
    </recommendedName>
</protein>
<reference evidence="3" key="2">
    <citation type="journal article" date="2020" name="Nat. Commun.">
        <title>Large-scale genome sequencing of mycorrhizal fungi provides insights into the early evolution of symbiotic traits.</title>
        <authorList>
            <person name="Miyauchi S."/>
            <person name="Kiss E."/>
            <person name="Kuo A."/>
            <person name="Drula E."/>
            <person name="Kohler A."/>
            <person name="Sanchez-Garcia M."/>
            <person name="Morin E."/>
            <person name="Andreopoulos B."/>
            <person name="Barry K.W."/>
            <person name="Bonito G."/>
            <person name="Buee M."/>
            <person name="Carver A."/>
            <person name="Chen C."/>
            <person name="Cichocki N."/>
            <person name="Clum A."/>
            <person name="Culley D."/>
            <person name="Crous P.W."/>
            <person name="Fauchery L."/>
            <person name="Girlanda M."/>
            <person name="Hayes R.D."/>
            <person name="Keri Z."/>
            <person name="LaButti K."/>
            <person name="Lipzen A."/>
            <person name="Lombard V."/>
            <person name="Magnuson J."/>
            <person name="Maillard F."/>
            <person name="Murat C."/>
            <person name="Nolan M."/>
            <person name="Ohm R.A."/>
            <person name="Pangilinan J."/>
            <person name="Pereira M.F."/>
            <person name="Perotto S."/>
            <person name="Peter M."/>
            <person name="Pfister S."/>
            <person name="Riley R."/>
            <person name="Sitrit Y."/>
            <person name="Stielow J.B."/>
            <person name="Szollosi G."/>
            <person name="Zifcakova L."/>
            <person name="Stursova M."/>
            <person name="Spatafora J.W."/>
            <person name="Tedersoo L."/>
            <person name="Vaario L.M."/>
            <person name="Yamada A."/>
            <person name="Yan M."/>
            <person name="Wang P."/>
            <person name="Xu J."/>
            <person name="Bruns T."/>
            <person name="Baldrian P."/>
            <person name="Vilgalys R."/>
            <person name="Dunand C."/>
            <person name="Henrissat B."/>
            <person name="Grigoriev I.V."/>
            <person name="Hibbett D."/>
            <person name="Nagy L.G."/>
            <person name="Martin F.M."/>
        </authorList>
    </citation>
    <scope>NUCLEOTIDE SEQUENCE</scope>
    <source>
        <strain evidence="3">Prilba</strain>
    </source>
</reference>